<dbReference type="Proteomes" id="UP000004968">
    <property type="component" value="Unassembled WGS sequence"/>
</dbReference>
<feature type="region of interest" description="Disordered" evidence="1">
    <location>
        <begin position="66"/>
        <end position="124"/>
    </location>
</feature>
<name>D3AIQ3_9FIRM</name>
<accession>D3AIQ3</accession>
<keyword evidence="2" id="KW-0472">Membrane</keyword>
<feature type="transmembrane region" description="Helical" evidence="2">
    <location>
        <begin position="35"/>
        <end position="56"/>
    </location>
</feature>
<evidence type="ECO:0000313" key="4">
    <source>
        <dbReference type="Proteomes" id="UP000004968"/>
    </source>
</evidence>
<feature type="compositionally biased region" description="Low complexity" evidence="1">
    <location>
        <begin position="87"/>
        <end position="100"/>
    </location>
</feature>
<keyword evidence="2" id="KW-1133">Transmembrane helix</keyword>
<proteinExistence type="predicted"/>
<feature type="compositionally biased region" description="Acidic residues" evidence="1">
    <location>
        <begin position="101"/>
        <end position="120"/>
    </location>
</feature>
<evidence type="ECO:0008006" key="5">
    <source>
        <dbReference type="Google" id="ProtNLM"/>
    </source>
</evidence>
<dbReference type="GeneID" id="93152264"/>
<dbReference type="HOGENOM" id="CLU_1159828_0_0_9"/>
<feature type="transmembrane region" description="Helical" evidence="2">
    <location>
        <begin position="6"/>
        <end position="28"/>
    </location>
</feature>
<protein>
    <recommendedName>
        <fullName evidence="5">TcdA-E operon negative regulator</fullName>
    </recommendedName>
</protein>
<evidence type="ECO:0000256" key="1">
    <source>
        <dbReference type="SAM" id="MobiDB-lite"/>
    </source>
</evidence>
<dbReference type="EMBL" id="ACIO01000286">
    <property type="protein sequence ID" value="EFC98302.1"/>
    <property type="molecule type" value="Genomic_DNA"/>
</dbReference>
<gene>
    <name evidence="3" type="ORF">CLOSTHATH_03493</name>
</gene>
<evidence type="ECO:0000256" key="2">
    <source>
        <dbReference type="SAM" id="Phobius"/>
    </source>
</evidence>
<reference evidence="3 4" key="1">
    <citation type="submission" date="2010-01" db="EMBL/GenBank/DDBJ databases">
        <authorList>
            <person name="Weinstock G."/>
            <person name="Sodergren E."/>
            <person name="Clifton S."/>
            <person name="Fulton L."/>
            <person name="Fulton B."/>
            <person name="Courtney L."/>
            <person name="Fronick C."/>
            <person name="Harrison M."/>
            <person name="Strong C."/>
            <person name="Farmer C."/>
            <person name="Delahaunty K."/>
            <person name="Markovic C."/>
            <person name="Hall O."/>
            <person name="Minx P."/>
            <person name="Tomlinson C."/>
            <person name="Mitreva M."/>
            <person name="Nelson J."/>
            <person name="Hou S."/>
            <person name="Wollam A."/>
            <person name="Pepin K.H."/>
            <person name="Johnson M."/>
            <person name="Bhonagiri V."/>
            <person name="Nash W.E."/>
            <person name="Warren W."/>
            <person name="Chinwalla A."/>
            <person name="Mardis E.R."/>
            <person name="Wilson R.K."/>
        </authorList>
    </citation>
    <scope>NUCLEOTIDE SEQUENCE [LARGE SCALE GENOMIC DNA]</scope>
    <source>
        <strain evidence="3 4">DSM 13479</strain>
    </source>
</reference>
<evidence type="ECO:0000313" key="3">
    <source>
        <dbReference type="EMBL" id="EFC98302.1"/>
    </source>
</evidence>
<dbReference type="AlphaFoldDB" id="D3AIQ3"/>
<dbReference type="RefSeq" id="WP_006773963.1">
    <property type="nucleotide sequence ID" value="NZ_GG667668.1"/>
</dbReference>
<comment type="caution">
    <text evidence="3">The sequence shown here is derived from an EMBL/GenBank/DDBJ whole genome shotgun (WGS) entry which is preliminary data.</text>
</comment>
<keyword evidence="2" id="KW-0812">Transmembrane</keyword>
<organism evidence="3 4">
    <name type="scientific">Hungatella hathewayi DSM 13479</name>
    <dbReference type="NCBI Taxonomy" id="566550"/>
    <lineage>
        <taxon>Bacteria</taxon>
        <taxon>Bacillati</taxon>
        <taxon>Bacillota</taxon>
        <taxon>Clostridia</taxon>
        <taxon>Lachnospirales</taxon>
        <taxon>Lachnospiraceae</taxon>
        <taxon>Hungatella</taxon>
    </lineage>
</organism>
<sequence>MDNFFFALIVLGILSFCVMIIVDFIFVLMRKEVRVKYLLIPAVAFIVGFFGFAASVKPSTNSDSVKESQIVEKTTAEATTEEETSTVEETTAAEETTTQPETEETTTEEETTVAETESEDEFKSSCQEIGYKKLLRTPDDYVGQRIVITAEVQQVIDGGLFDDGKYYRVQTDNNGSGYYFDDEYFMYDNRVDDNMKILDGDVLKIYGEFTGLETMKRVITGSKDEVPAIKAYYIELISE</sequence>